<name>A0A0S1SVC6_9BACT</name>
<accession>A0A0S1SML5</accession>
<dbReference type="KEGG" id="prf:PeribacterA2_0489"/>
<evidence type="ECO:0000313" key="2">
    <source>
        <dbReference type="Proteomes" id="UP000069135"/>
    </source>
</evidence>
<evidence type="ECO:0008006" key="3">
    <source>
        <dbReference type="Google" id="ProtNLM"/>
    </source>
</evidence>
<dbReference type="STRING" id="1735162.PeribacterB2_0488"/>
<sequence length="130" mass="14789">MHWMLLLAGFAIASLTFVIWATKRRRTKIPALQKERLRSAWDAALELKSPAQRVLDAEKVCDAVLKALDYQGTFAEKLKQAAPRLHHAEELWIAHRLRNSIAHDVGIRVTEAQSLRALQAFAQIVHQFLS</sequence>
<dbReference type="AlphaFoldDB" id="A0A0S1SVC6"/>
<dbReference type="Proteomes" id="UP000069135">
    <property type="component" value="Chromosome"/>
</dbReference>
<reference evidence="2" key="1">
    <citation type="submission" date="2015-10" db="EMBL/GenBank/DDBJ databases">
        <title>Analysis of five complete genome sequences for members of the class Peribacteria in the recently recognized Peregrinibacteria bacterial phylum.</title>
        <authorList>
            <person name="Anantharaman K."/>
            <person name="Brown C.T."/>
            <person name="Burstein D."/>
            <person name="Castelle C.J."/>
            <person name="Probst A.J."/>
            <person name="Thomas B.C."/>
            <person name="Williams K.H."/>
            <person name="Banfield J.F."/>
        </authorList>
    </citation>
    <scope>NUCLEOTIDE SEQUENCE [LARGE SCALE GENOMIC DNA]</scope>
</reference>
<reference evidence="1 2" key="2">
    <citation type="journal article" date="2016" name="PeerJ">
        <title>Analysis of five complete genome sequences for members of the class Peribacteria in the recently recognized Peregrinibacteria bacterial phylum.</title>
        <authorList>
            <person name="Anantharaman K."/>
            <person name="Brown C.T."/>
            <person name="Burstein D."/>
            <person name="Castelle C.J."/>
            <person name="Probst A.J."/>
            <person name="Thomas B.C."/>
            <person name="Williams K.H."/>
            <person name="Banfield J.F."/>
        </authorList>
    </citation>
    <scope>NUCLEOTIDE SEQUENCE [LARGE SCALE GENOMIC DNA]</scope>
    <source>
        <strain evidence="1">RIFOXYD1_FULL_PER-ii_59_16</strain>
    </source>
</reference>
<accession>A0A0S1STC3</accession>
<gene>
    <name evidence="1" type="ORF">PeribacterD1_0489</name>
</gene>
<evidence type="ECO:0000313" key="1">
    <source>
        <dbReference type="EMBL" id="ALM13179.1"/>
    </source>
</evidence>
<accession>A0A0S1SNL9</accession>
<dbReference type="EMBL" id="CP013065">
    <property type="protein sequence ID" value="ALM13179.1"/>
    <property type="molecule type" value="Genomic_DNA"/>
</dbReference>
<organism evidence="1 2">
    <name type="scientific">Candidatus Peribacter riflensis</name>
    <dbReference type="NCBI Taxonomy" id="1735162"/>
    <lineage>
        <taxon>Bacteria</taxon>
        <taxon>Candidatus Peregrinibacteriota</taxon>
        <taxon>Candidatus Peribacteria</taxon>
        <taxon>Candidatus Peribacterales</taxon>
        <taxon>Candidatus Peribacteraceae</taxon>
        <taxon>Candidatus Peribacter</taxon>
    </lineage>
</organism>
<accession>A0A0S1SJ18</accession>
<proteinExistence type="predicted"/>
<protein>
    <recommendedName>
        <fullName evidence="3">DUF4145 domain-containing protein</fullName>
    </recommendedName>
</protein>
<accession>A0A0S1SVC6</accession>